<reference evidence="1" key="2">
    <citation type="submission" date="2022-06" db="UniProtKB">
        <authorList>
            <consortium name="EnsemblMetazoa"/>
        </authorList>
    </citation>
    <scope>IDENTIFICATION</scope>
</reference>
<keyword evidence="2" id="KW-1185">Reference proteome</keyword>
<reference evidence="2" key="1">
    <citation type="submission" date="2010-06" db="EMBL/GenBank/DDBJ databases">
        <authorList>
            <person name="Jiang H."/>
            <person name="Abraham K."/>
            <person name="Ali S."/>
            <person name="Alsbrooks S.L."/>
            <person name="Anim B.N."/>
            <person name="Anosike U.S."/>
            <person name="Attaway T."/>
            <person name="Bandaranaike D.P."/>
            <person name="Battles P.K."/>
            <person name="Bell S.N."/>
            <person name="Bell A.V."/>
            <person name="Beltran B."/>
            <person name="Bickham C."/>
            <person name="Bustamante Y."/>
            <person name="Caleb T."/>
            <person name="Canada A."/>
            <person name="Cardenas V."/>
            <person name="Carter K."/>
            <person name="Chacko J."/>
            <person name="Chandrabose M.N."/>
            <person name="Chavez D."/>
            <person name="Chavez A."/>
            <person name="Chen L."/>
            <person name="Chu H.-S."/>
            <person name="Claassen K.J."/>
            <person name="Cockrell R."/>
            <person name="Collins M."/>
            <person name="Cooper J.A."/>
            <person name="Cree A."/>
            <person name="Curry S.M."/>
            <person name="Da Y."/>
            <person name="Dao M.D."/>
            <person name="Das B."/>
            <person name="Davila M.-L."/>
            <person name="Davy-Carroll L."/>
            <person name="Denson S."/>
            <person name="Dinh H."/>
            <person name="Ebong V.E."/>
            <person name="Edwards J.R."/>
            <person name="Egan A."/>
            <person name="El-Daye J."/>
            <person name="Escobedo L."/>
            <person name="Fernandez S."/>
            <person name="Fernando P.R."/>
            <person name="Flagg N."/>
            <person name="Forbes L.D."/>
            <person name="Fowler R.G."/>
            <person name="Fu Q."/>
            <person name="Gabisi R.A."/>
            <person name="Ganer J."/>
            <person name="Garbino Pronczuk A."/>
            <person name="Garcia R.M."/>
            <person name="Garner T."/>
            <person name="Garrett T.E."/>
            <person name="Gonzalez D.A."/>
            <person name="Hamid H."/>
            <person name="Hawkins E.S."/>
            <person name="Hirani K."/>
            <person name="Hogues M.E."/>
            <person name="Hollins B."/>
            <person name="Hsiao C.-H."/>
            <person name="Jabil R."/>
            <person name="James M.L."/>
            <person name="Jhangiani S.N."/>
            <person name="Johnson B."/>
            <person name="Johnson Q."/>
            <person name="Joshi V."/>
            <person name="Kalu J.B."/>
            <person name="Kam C."/>
            <person name="Kashfia A."/>
            <person name="Keebler J."/>
            <person name="Kisamo H."/>
            <person name="Kovar C.L."/>
            <person name="Lago L.A."/>
            <person name="Lai C.-Y."/>
            <person name="Laidlaw J."/>
            <person name="Lara F."/>
            <person name="Le T.-K."/>
            <person name="Lee S.L."/>
            <person name="Legall F.H."/>
            <person name="Lemon S.J."/>
            <person name="Lewis L.R."/>
            <person name="Li B."/>
            <person name="Liu Y."/>
            <person name="Liu Y.-S."/>
            <person name="Lopez J."/>
            <person name="Lozado R.J."/>
            <person name="Lu J."/>
            <person name="Madu R.C."/>
            <person name="Maheshwari M."/>
            <person name="Maheshwari R."/>
            <person name="Malloy K."/>
            <person name="Martinez E."/>
            <person name="Mathew T."/>
            <person name="Mercado I.C."/>
            <person name="Mercado C."/>
            <person name="Meyer B."/>
            <person name="Montgomery K."/>
            <person name="Morgan M.B."/>
            <person name="Munidasa M."/>
            <person name="Nazareth L.V."/>
            <person name="Nelson J."/>
            <person name="Ng B.M."/>
            <person name="Nguyen N.B."/>
            <person name="Nguyen P.Q."/>
            <person name="Nguyen T."/>
            <person name="Obregon M."/>
            <person name="Okwuonu G.O."/>
            <person name="Onwere C.G."/>
            <person name="Orozco G."/>
            <person name="Parra A."/>
            <person name="Patel S."/>
            <person name="Patil S."/>
            <person name="Perez A."/>
            <person name="Perez Y."/>
            <person name="Pham C."/>
            <person name="Primus E.L."/>
            <person name="Pu L.-L."/>
            <person name="Puazo M."/>
            <person name="Qin X."/>
            <person name="Quiroz J.B."/>
            <person name="Reese J."/>
            <person name="Richards S."/>
            <person name="Rives C.M."/>
            <person name="Robberts R."/>
            <person name="Ruiz S.J."/>
            <person name="Ruiz M.J."/>
            <person name="Santibanez J."/>
            <person name="Schneider B.W."/>
            <person name="Sisson I."/>
            <person name="Smith M."/>
            <person name="Sodergren E."/>
            <person name="Song X.-Z."/>
            <person name="Song B.B."/>
            <person name="Summersgill H."/>
            <person name="Thelus R."/>
            <person name="Thornton R.D."/>
            <person name="Trejos Z.Y."/>
            <person name="Usmani K."/>
            <person name="Vattathil S."/>
            <person name="Villasana D."/>
            <person name="Walker D.L."/>
            <person name="Wang S."/>
            <person name="Wang K."/>
            <person name="White C.S."/>
            <person name="Williams A.C."/>
            <person name="Williamson J."/>
            <person name="Wilson K."/>
            <person name="Woghiren I.O."/>
            <person name="Woodworth J.R."/>
            <person name="Worley K.C."/>
            <person name="Wright R.A."/>
            <person name="Wu W."/>
            <person name="Young L."/>
            <person name="Zhang L."/>
            <person name="Zhang J."/>
            <person name="Zhu Y."/>
            <person name="Muzny D.M."/>
            <person name="Weinstock G."/>
            <person name="Gibbs R.A."/>
        </authorList>
    </citation>
    <scope>NUCLEOTIDE SEQUENCE [LARGE SCALE GENOMIC DNA]</scope>
    <source>
        <strain evidence="2">LSR1</strain>
    </source>
</reference>
<dbReference type="GeneID" id="107883778"/>
<dbReference type="EnsemblMetazoa" id="XM_016804456.2">
    <property type="protein sequence ID" value="XP_016659945.1"/>
    <property type="gene ID" value="LOC107883778"/>
</dbReference>
<dbReference type="OrthoDB" id="6616333at2759"/>
<dbReference type="KEGG" id="api:107883778"/>
<evidence type="ECO:0000313" key="1">
    <source>
        <dbReference type="EnsemblMetazoa" id="XP_016659945.1"/>
    </source>
</evidence>
<sequence length="113" mass="13456">MPQKKDTKNIKKKLETINTLRHYFPSLLIKYNQCLSQLPKDNKLTDENLMSVFRIMWTINMLLKSYLGSDAVSHSELRHDIESCIDMKSVLKEVYKTLWKLNSLLIYEFHFDT</sequence>
<accession>A0A8R2D519</accession>
<protein>
    <submittedName>
        <fullName evidence="1">Uncharacterized protein</fullName>
    </submittedName>
</protein>
<dbReference type="RefSeq" id="XP_016659945.1">
    <property type="nucleotide sequence ID" value="XM_016804456.2"/>
</dbReference>
<organism evidence="1 2">
    <name type="scientific">Acyrthosiphon pisum</name>
    <name type="common">Pea aphid</name>
    <dbReference type="NCBI Taxonomy" id="7029"/>
    <lineage>
        <taxon>Eukaryota</taxon>
        <taxon>Metazoa</taxon>
        <taxon>Ecdysozoa</taxon>
        <taxon>Arthropoda</taxon>
        <taxon>Hexapoda</taxon>
        <taxon>Insecta</taxon>
        <taxon>Pterygota</taxon>
        <taxon>Neoptera</taxon>
        <taxon>Paraneoptera</taxon>
        <taxon>Hemiptera</taxon>
        <taxon>Sternorrhyncha</taxon>
        <taxon>Aphidomorpha</taxon>
        <taxon>Aphidoidea</taxon>
        <taxon>Aphididae</taxon>
        <taxon>Macrosiphini</taxon>
        <taxon>Acyrthosiphon</taxon>
    </lineage>
</organism>
<dbReference type="Proteomes" id="UP000007819">
    <property type="component" value="Chromosome A3"/>
</dbReference>
<evidence type="ECO:0000313" key="2">
    <source>
        <dbReference type="Proteomes" id="UP000007819"/>
    </source>
</evidence>
<dbReference type="AlphaFoldDB" id="A0A8R2D519"/>
<proteinExistence type="predicted"/>
<name>A0A8R2D519_ACYPI</name>